<evidence type="ECO:0000313" key="2">
    <source>
        <dbReference type="Proteomes" id="UP000250266"/>
    </source>
</evidence>
<protein>
    <submittedName>
        <fullName evidence="1">Uncharacterized protein</fullName>
    </submittedName>
</protein>
<sequence length="83" mass="9440">MDLLELIPPYSLHYDFSHSAPRPCHYAACSGTPLHTLMMHSIVNKCVSCASWDSITKANRGRKSNPTEIIYSPPDCRLIFRLY</sequence>
<proteinExistence type="predicted"/>
<dbReference type="Proteomes" id="UP000250266">
    <property type="component" value="Unassembled WGS sequence"/>
</dbReference>
<gene>
    <name evidence="1" type="ORF">K432DRAFT_200377</name>
</gene>
<evidence type="ECO:0000313" key="1">
    <source>
        <dbReference type="EMBL" id="OCK82975.1"/>
    </source>
</evidence>
<organism evidence="1 2">
    <name type="scientific">Lepidopterella palustris CBS 459.81</name>
    <dbReference type="NCBI Taxonomy" id="1314670"/>
    <lineage>
        <taxon>Eukaryota</taxon>
        <taxon>Fungi</taxon>
        <taxon>Dikarya</taxon>
        <taxon>Ascomycota</taxon>
        <taxon>Pezizomycotina</taxon>
        <taxon>Dothideomycetes</taxon>
        <taxon>Pleosporomycetidae</taxon>
        <taxon>Mytilinidiales</taxon>
        <taxon>Argynnaceae</taxon>
        <taxon>Lepidopterella</taxon>
    </lineage>
</organism>
<keyword evidence="2" id="KW-1185">Reference proteome</keyword>
<accession>A0A8E2EFB8</accession>
<dbReference type="AlphaFoldDB" id="A0A8E2EFB8"/>
<reference evidence="1 2" key="1">
    <citation type="journal article" date="2016" name="Nat. Commun.">
        <title>Ectomycorrhizal ecology is imprinted in the genome of the dominant symbiotic fungus Cenococcum geophilum.</title>
        <authorList>
            <consortium name="DOE Joint Genome Institute"/>
            <person name="Peter M."/>
            <person name="Kohler A."/>
            <person name="Ohm R.A."/>
            <person name="Kuo A."/>
            <person name="Krutzmann J."/>
            <person name="Morin E."/>
            <person name="Arend M."/>
            <person name="Barry K.W."/>
            <person name="Binder M."/>
            <person name="Choi C."/>
            <person name="Clum A."/>
            <person name="Copeland A."/>
            <person name="Grisel N."/>
            <person name="Haridas S."/>
            <person name="Kipfer T."/>
            <person name="LaButti K."/>
            <person name="Lindquist E."/>
            <person name="Lipzen A."/>
            <person name="Maire R."/>
            <person name="Meier B."/>
            <person name="Mihaltcheva S."/>
            <person name="Molinier V."/>
            <person name="Murat C."/>
            <person name="Poggeler S."/>
            <person name="Quandt C.A."/>
            <person name="Sperisen C."/>
            <person name="Tritt A."/>
            <person name="Tisserant E."/>
            <person name="Crous P.W."/>
            <person name="Henrissat B."/>
            <person name="Nehls U."/>
            <person name="Egli S."/>
            <person name="Spatafora J.W."/>
            <person name="Grigoriev I.V."/>
            <person name="Martin F.M."/>
        </authorList>
    </citation>
    <scope>NUCLEOTIDE SEQUENCE [LARGE SCALE GENOMIC DNA]</scope>
    <source>
        <strain evidence="1 2">CBS 459.81</strain>
    </source>
</reference>
<dbReference type="EMBL" id="KV744873">
    <property type="protein sequence ID" value="OCK82975.1"/>
    <property type="molecule type" value="Genomic_DNA"/>
</dbReference>
<name>A0A8E2EFB8_9PEZI</name>